<dbReference type="PRINTS" id="PR00947">
    <property type="entry name" value="CUTICLE"/>
</dbReference>
<keyword evidence="2" id="KW-0732">Signal</keyword>
<evidence type="ECO:0008006" key="6">
    <source>
        <dbReference type="Google" id="ProtNLM"/>
    </source>
</evidence>
<dbReference type="PANTHER" id="PTHR12236:SF95">
    <property type="entry name" value="CUTICULAR PROTEIN 76BD, ISOFORM C-RELATED"/>
    <property type="match status" value="1"/>
</dbReference>
<keyword evidence="5" id="KW-1185">Reference proteome</keyword>
<accession>A0A9N9RDW5</accession>
<dbReference type="InterPro" id="IPR031311">
    <property type="entry name" value="CHIT_BIND_RR_consensus"/>
</dbReference>
<dbReference type="InterPro" id="IPR051217">
    <property type="entry name" value="Insect_Cuticle_Struc_Prot"/>
</dbReference>
<reference evidence="4" key="2">
    <citation type="submission" date="2022-10" db="EMBL/GenBank/DDBJ databases">
        <authorList>
            <consortium name="ENA_rothamsted_submissions"/>
            <consortium name="culmorum"/>
            <person name="King R."/>
        </authorList>
    </citation>
    <scope>NUCLEOTIDE SEQUENCE</scope>
</reference>
<dbReference type="AlphaFoldDB" id="A0A9N9RDW5"/>
<evidence type="ECO:0000256" key="2">
    <source>
        <dbReference type="ARBA" id="ARBA00022729"/>
    </source>
</evidence>
<dbReference type="GO" id="GO:0042302">
    <property type="term" value="F:structural constituent of cuticle"/>
    <property type="evidence" value="ECO:0007669"/>
    <property type="project" value="UniProtKB-UniRule"/>
</dbReference>
<gene>
    <name evidence="4" type="ORF">DIATSA_LOCUS13078</name>
</gene>
<reference evidence="4" key="1">
    <citation type="submission" date="2021-12" db="EMBL/GenBank/DDBJ databases">
        <authorList>
            <person name="King R."/>
        </authorList>
    </citation>
    <scope>NUCLEOTIDE SEQUENCE</scope>
</reference>
<dbReference type="InterPro" id="IPR000618">
    <property type="entry name" value="Insect_cuticle"/>
</dbReference>
<dbReference type="GO" id="GO:0005615">
    <property type="term" value="C:extracellular space"/>
    <property type="evidence" value="ECO:0007669"/>
    <property type="project" value="TreeGrafter"/>
</dbReference>
<dbReference type="Pfam" id="PF00379">
    <property type="entry name" value="Chitin_bind_4"/>
    <property type="match status" value="1"/>
</dbReference>
<evidence type="ECO:0000256" key="3">
    <source>
        <dbReference type="PROSITE-ProRule" id="PRU00497"/>
    </source>
</evidence>
<protein>
    <recommendedName>
        <fullName evidence="6">Cuticle protein</fullName>
    </recommendedName>
</protein>
<dbReference type="PANTHER" id="PTHR12236">
    <property type="entry name" value="STRUCTURAL CONTITUENT OF CUTICLE"/>
    <property type="match status" value="1"/>
</dbReference>
<dbReference type="OrthoDB" id="7471083at2759"/>
<dbReference type="Proteomes" id="UP001153714">
    <property type="component" value="Chromosome 8"/>
</dbReference>
<dbReference type="PROSITE" id="PS00233">
    <property type="entry name" value="CHIT_BIND_RR_1"/>
    <property type="match status" value="1"/>
</dbReference>
<evidence type="ECO:0000313" key="5">
    <source>
        <dbReference type="Proteomes" id="UP001153714"/>
    </source>
</evidence>
<evidence type="ECO:0000313" key="4">
    <source>
        <dbReference type="EMBL" id="CAG9795840.1"/>
    </source>
</evidence>
<dbReference type="GO" id="GO:0031012">
    <property type="term" value="C:extracellular matrix"/>
    <property type="evidence" value="ECO:0007669"/>
    <property type="project" value="TreeGrafter"/>
</dbReference>
<dbReference type="PROSITE" id="PS51155">
    <property type="entry name" value="CHIT_BIND_RR_2"/>
    <property type="match status" value="1"/>
</dbReference>
<keyword evidence="1 3" id="KW-0193">Cuticle</keyword>
<dbReference type="EMBL" id="OU893339">
    <property type="protein sequence ID" value="CAG9795840.1"/>
    <property type="molecule type" value="Genomic_DNA"/>
</dbReference>
<sequence>MLTQLTCVNNVAISIFIRNDNAQLEVITCLLAFTASSKADGLGGLVYAPGHASADYYTYPKYAFEYAVKDPHTGDNKAQWEKRDGDVVKGAYSLVEPDGSLRVVEYYADDKSGFNAVVKRVGPNLHPTVVPAAPIYKAPIPVLANPGPIAPISIGPVAKYTGLASAPLITGPVLGGAVSSVNLYKDTSPVIVKSILPAPATPILPAPIAHAQILPSPIVPASIVKLPIAPAPYIPSPIIKTSPYLSAPSPIISPLGGWGGLTAAPLAAQGHLAELGQGLLYKGSLLPYAKLGSLDYDH</sequence>
<name>A0A9N9RDW5_9NEOP</name>
<organism evidence="4 5">
    <name type="scientific">Diatraea saccharalis</name>
    <name type="common">sugarcane borer</name>
    <dbReference type="NCBI Taxonomy" id="40085"/>
    <lineage>
        <taxon>Eukaryota</taxon>
        <taxon>Metazoa</taxon>
        <taxon>Ecdysozoa</taxon>
        <taxon>Arthropoda</taxon>
        <taxon>Hexapoda</taxon>
        <taxon>Insecta</taxon>
        <taxon>Pterygota</taxon>
        <taxon>Neoptera</taxon>
        <taxon>Endopterygota</taxon>
        <taxon>Lepidoptera</taxon>
        <taxon>Glossata</taxon>
        <taxon>Ditrysia</taxon>
        <taxon>Pyraloidea</taxon>
        <taxon>Crambidae</taxon>
        <taxon>Crambinae</taxon>
        <taxon>Diatraea</taxon>
    </lineage>
</organism>
<proteinExistence type="predicted"/>
<evidence type="ECO:0000256" key="1">
    <source>
        <dbReference type="ARBA" id="ARBA00022460"/>
    </source>
</evidence>